<evidence type="ECO:0000313" key="2">
    <source>
        <dbReference type="EMBL" id="KAF5362214.1"/>
    </source>
</evidence>
<dbReference type="PANTHER" id="PTHR28022:SF1">
    <property type="entry name" value="GPI MANNOSYLTRANSFERASE 2 SUBUNIT PGA1"/>
    <property type="match status" value="1"/>
</dbReference>
<feature type="transmembrane region" description="Helical" evidence="1">
    <location>
        <begin position="184"/>
        <end position="209"/>
    </location>
</feature>
<dbReference type="PANTHER" id="PTHR28022">
    <property type="entry name" value="GPI MANNOSYLTRANSFERASE 2 SUBUNIT PGA1"/>
    <property type="match status" value="1"/>
</dbReference>
<sequence>MADLCLRALFSLFAVPTLIFWSIIPCVKGNTEIINFAASPAESPNMTFPDWIQMTPSEREIKLNLKPFLSTTEVSGDSGVWLTLGLDNPQWSSYDKFTLRASWPASHPCDVYLKISDPLHVPSQLLRNRPLHSTRTKYAQVYAVNTGVPTPSSTGEDMTWLRLEPIPLTLVLEPLLFGVLPQSIVPVLLVMVSTIGIALVLLPYVLRYYENLLKDIRQRNTHTKQE</sequence>
<protein>
    <submittedName>
        <fullName evidence="2">Uncharacterized protein</fullName>
    </submittedName>
</protein>
<dbReference type="InterPro" id="IPR019433">
    <property type="entry name" value="GPI_ManTrfase_II_coact_Pga1"/>
</dbReference>
<comment type="caution">
    <text evidence="2">The sequence shown here is derived from an EMBL/GenBank/DDBJ whole genome shotgun (WGS) entry which is preliminary data.</text>
</comment>
<keyword evidence="1" id="KW-0472">Membrane</keyword>
<dbReference type="GO" id="GO:0005789">
    <property type="term" value="C:endoplasmic reticulum membrane"/>
    <property type="evidence" value="ECO:0007669"/>
    <property type="project" value="TreeGrafter"/>
</dbReference>
<dbReference type="Proteomes" id="UP000559027">
    <property type="component" value="Unassembled WGS sequence"/>
</dbReference>
<dbReference type="EMBL" id="JAACJO010000002">
    <property type="protein sequence ID" value="KAF5362214.1"/>
    <property type="molecule type" value="Genomic_DNA"/>
</dbReference>
<keyword evidence="1" id="KW-1133">Transmembrane helix</keyword>
<dbReference type="GO" id="GO:0006506">
    <property type="term" value="P:GPI anchor biosynthetic process"/>
    <property type="evidence" value="ECO:0007669"/>
    <property type="project" value="TreeGrafter"/>
</dbReference>
<proteinExistence type="predicted"/>
<keyword evidence="3" id="KW-1185">Reference proteome</keyword>
<evidence type="ECO:0000256" key="1">
    <source>
        <dbReference type="SAM" id="Phobius"/>
    </source>
</evidence>
<evidence type="ECO:0000313" key="3">
    <source>
        <dbReference type="Proteomes" id="UP000559027"/>
    </source>
</evidence>
<keyword evidence="1" id="KW-0812">Transmembrane</keyword>
<reference evidence="2 3" key="1">
    <citation type="journal article" date="2020" name="ISME J.">
        <title>Uncovering the hidden diversity of litter-decomposition mechanisms in mushroom-forming fungi.</title>
        <authorList>
            <person name="Floudas D."/>
            <person name="Bentzer J."/>
            <person name="Ahren D."/>
            <person name="Johansson T."/>
            <person name="Persson P."/>
            <person name="Tunlid A."/>
        </authorList>
    </citation>
    <scope>NUCLEOTIDE SEQUENCE [LARGE SCALE GENOMIC DNA]</scope>
    <source>
        <strain evidence="2 3">CBS 146.42</strain>
    </source>
</reference>
<gene>
    <name evidence="2" type="ORF">D9756_002332</name>
</gene>
<organism evidence="2 3">
    <name type="scientific">Leucocoprinus leucothites</name>
    <dbReference type="NCBI Taxonomy" id="201217"/>
    <lineage>
        <taxon>Eukaryota</taxon>
        <taxon>Fungi</taxon>
        <taxon>Dikarya</taxon>
        <taxon>Basidiomycota</taxon>
        <taxon>Agaricomycotina</taxon>
        <taxon>Agaricomycetes</taxon>
        <taxon>Agaricomycetidae</taxon>
        <taxon>Agaricales</taxon>
        <taxon>Agaricineae</taxon>
        <taxon>Agaricaceae</taxon>
        <taxon>Leucocoprinus</taxon>
    </lineage>
</organism>
<dbReference type="AlphaFoldDB" id="A0A8H5LM64"/>
<accession>A0A8H5LM64</accession>
<dbReference type="OrthoDB" id="3360032at2759"/>
<name>A0A8H5LM64_9AGAR</name>
<dbReference type="GO" id="GO:0000030">
    <property type="term" value="F:mannosyltransferase activity"/>
    <property type="evidence" value="ECO:0007669"/>
    <property type="project" value="TreeGrafter"/>
</dbReference>
<dbReference type="GO" id="GO:0031501">
    <property type="term" value="C:mannosyltransferase complex"/>
    <property type="evidence" value="ECO:0007669"/>
    <property type="project" value="TreeGrafter"/>
</dbReference>